<evidence type="ECO:0000313" key="2">
    <source>
        <dbReference type="Proteomes" id="UP000238479"/>
    </source>
</evidence>
<dbReference type="Proteomes" id="UP000238479">
    <property type="component" value="Chromosome 1"/>
</dbReference>
<proteinExistence type="predicted"/>
<dbReference type="EMBL" id="PDCK01000039">
    <property type="protein sequence ID" value="PRQ60324.1"/>
    <property type="molecule type" value="Genomic_DNA"/>
</dbReference>
<dbReference type="AlphaFoldDB" id="A0A2P6SNP4"/>
<comment type="caution">
    <text evidence="1">The sequence shown here is derived from an EMBL/GenBank/DDBJ whole genome shotgun (WGS) entry which is preliminary data.</text>
</comment>
<reference evidence="1 2" key="1">
    <citation type="journal article" date="2018" name="Nat. Genet.">
        <title>The Rosa genome provides new insights in the design of modern roses.</title>
        <authorList>
            <person name="Bendahmane M."/>
        </authorList>
    </citation>
    <scope>NUCLEOTIDE SEQUENCE [LARGE SCALE GENOMIC DNA]</scope>
    <source>
        <strain evidence="2">cv. Old Blush</strain>
    </source>
</reference>
<evidence type="ECO:0000313" key="1">
    <source>
        <dbReference type="EMBL" id="PRQ60324.1"/>
    </source>
</evidence>
<accession>A0A2P6SNP4</accession>
<organism evidence="1 2">
    <name type="scientific">Rosa chinensis</name>
    <name type="common">China rose</name>
    <dbReference type="NCBI Taxonomy" id="74649"/>
    <lineage>
        <taxon>Eukaryota</taxon>
        <taxon>Viridiplantae</taxon>
        <taxon>Streptophyta</taxon>
        <taxon>Embryophyta</taxon>
        <taxon>Tracheophyta</taxon>
        <taxon>Spermatophyta</taxon>
        <taxon>Magnoliopsida</taxon>
        <taxon>eudicotyledons</taxon>
        <taxon>Gunneridae</taxon>
        <taxon>Pentapetalae</taxon>
        <taxon>rosids</taxon>
        <taxon>fabids</taxon>
        <taxon>Rosales</taxon>
        <taxon>Rosaceae</taxon>
        <taxon>Rosoideae</taxon>
        <taxon>Rosoideae incertae sedis</taxon>
        <taxon>Rosa</taxon>
    </lineage>
</organism>
<dbReference type="Gramene" id="PRQ60324">
    <property type="protein sequence ID" value="PRQ60324"/>
    <property type="gene ID" value="RchiOBHm_Chr1g0379931"/>
</dbReference>
<keyword evidence="2" id="KW-1185">Reference proteome</keyword>
<gene>
    <name evidence="1" type="ORF">RchiOBHm_Chr1g0379931</name>
</gene>
<name>A0A2P6SNP4_ROSCH</name>
<protein>
    <submittedName>
        <fullName evidence="1">Uncharacterized protein</fullName>
    </submittedName>
</protein>
<sequence>MNRVALQDNQETKTKAMKEIECPRSTFSLLLALKLGSIEVIQKTKVFVTAEANVLCCFDDAALCWASDKKVHDAMFIR</sequence>